<dbReference type="Gene3D" id="1.10.1200.10">
    <property type="entry name" value="ACP-like"/>
    <property type="match status" value="2"/>
</dbReference>
<feature type="domain" description="Carrier" evidence="5">
    <location>
        <begin position="2526"/>
        <end position="2601"/>
    </location>
</feature>
<comment type="cofactor">
    <cofactor evidence="1">
        <name>pantetheine 4'-phosphate</name>
        <dbReference type="ChEBI" id="CHEBI:47942"/>
    </cofactor>
</comment>
<dbReference type="NCBIfam" id="TIGR01720">
    <property type="entry name" value="NRPS-para261"/>
    <property type="match status" value="1"/>
</dbReference>
<dbReference type="RefSeq" id="WP_213607243.1">
    <property type="nucleotide sequence ID" value="NZ_CP074676.1"/>
</dbReference>
<name>A0ABX8DZ50_9PSED</name>
<dbReference type="InterPro" id="IPR036736">
    <property type="entry name" value="ACP-like_sf"/>
</dbReference>
<evidence type="ECO:0000256" key="2">
    <source>
        <dbReference type="ARBA" id="ARBA00022450"/>
    </source>
</evidence>
<dbReference type="CDD" id="cd19543">
    <property type="entry name" value="DCL_NRPS"/>
    <property type="match status" value="1"/>
</dbReference>
<dbReference type="InterPro" id="IPR023213">
    <property type="entry name" value="CAT-like_dom_sf"/>
</dbReference>
<dbReference type="CDD" id="cd19531">
    <property type="entry name" value="LCL_NRPS-like"/>
    <property type="match status" value="2"/>
</dbReference>
<dbReference type="InterPro" id="IPR006162">
    <property type="entry name" value="Ppantetheine_attach_site"/>
</dbReference>
<dbReference type="SUPFAM" id="SSF47336">
    <property type="entry name" value="ACP-like"/>
    <property type="match status" value="2"/>
</dbReference>
<keyword evidence="4" id="KW-0560">Oxidoreductase</keyword>
<dbReference type="Gene3D" id="3.60.130.10">
    <property type="entry name" value="Clavaminate synthase-like"/>
    <property type="match status" value="1"/>
</dbReference>
<accession>A0ABX8DZ50</accession>
<dbReference type="PANTHER" id="PTHR45398">
    <property type="match status" value="1"/>
</dbReference>
<dbReference type="PROSITE" id="PS00012">
    <property type="entry name" value="PHOSPHOPANTETHEINE"/>
    <property type="match status" value="2"/>
</dbReference>
<dbReference type="Gene3D" id="3.30.559.30">
    <property type="entry name" value="Nonribosomal peptide synthetase, condensation domain"/>
    <property type="match status" value="4"/>
</dbReference>
<dbReference type="Pfam" id="PF02668">
    <property type="entry name" value="TauD"/>
    <property type="match status" value="1"/>
</dbReference>
<dbReference type="InterPro" id="IPR045851">
    <property type="entry name" value="AMP-bd_C_sf"/>
</dbReference>
<dbReference type="InterPro" id="IPR010060">
    <property type="entry name" value="NRPS_synth"/>
</dbReference>
<dbReference type="NCBIfam" id="TIGR01733">
    <property type="entry name" value="AA-adenyl-dom"/>
    <property type="match status" value="2"/>
</dbReference>
<keyword evidence="7" id="KW-1185">Reference proteome</keyword>
<dbReference type="InterPro" id="IPR003819">
    <property type="entry name" value="TauD/TfdA-like"/>
</dbReference>
<dbReference type="InterPro" id="IPR020806">
    <property type="entry name" value="PKS_PP-bd"/>
</dbReference>
<dbReference type="PROSITE" id="PS00455">
    <property type="entry name" value="AMP_BINDING"/>
    <property type="match status" value="2"/>
</dbReference>
<dbReference type="InterPro" id="IPR042098">
    <property type="entry name" value="TauD-like_sf"/>
</dbReference>
<dbReference type="PANTHER" id="PTHR45398:SF1">
    <property type="entry name" value="ENZYME, PUTATIVE (JCVI)-RELATED"/>
    <property type="match status" value="1"/>
</dbReference>
<dbReference type="SUPFAM" id="SSF52777">
    <property type="entry name" value="CoA-dependent acyltransferases"/>
    <property type="match status" value="8"/>
</dbReference>
<feature type="domain" description="Carrier" evidence="5">
    <location>
        <begin position="1017"/>
        <end position="1091"/>
    </location>
</feature>
<dbReference type="InterPro" id="IPR009081">
    <property type="entry name" value="PP-bd_ACP"/>
</dbReference>
<dbReference type="SUPFAM" id="SSF51197">
    <property type="entry name" value="Clavaminate synthase-like"/>
    <property type="match status" value="1"/>
</dbReference>
<evidence type="ECO:0000256" key="4">
    <source>
        <dbReference type="ARBA" id="ARBA00023002"/>
    </source>
</evidence>
<evidence type="ECO:0000313" key="7">
    <source>
        <dbReference type="Proteomes" id="UP000678154"/>
    </source>
</evidence>
<dbReference type="SMART" id="SM00823">
    <property type="entry name" value="PKS_PP"/>
    <property type="match status" value="2"/>
</dbReference>
<dbReference type="Pfam" id="PF00501">
    <property type="entry name" value="AMP-binding"/>
    <property type="match status" value="2"/>
</dbReference>
<dbReference type="PROSITE" id="PS50075">
    <property type="entry name" value="CARRIER"/>
    <property type="match status" value="2"/>
</dbReference>
<keyword evidence="2" id="KW-0596">Phosphopantetheine</keyword>
<reference evidence="6 7" key="1">
    <citation type="journal article" date="2016" name="J. Hazard. Mater.">
        <title>A newly isolated Pseudomonas putida S-1 strain for batch-mode-propanethiol degradation and continuous treatment of propanethiol-containing waste gas.</title>
        <authorList>
            <person name="Chen D.Z."/>
            <person name="Sun Y.M."/>
            <person name="Han L.M."/>
            <person name="Chen J."/>
            <person name="Ye J.X."/>
            <person name="Chen J.M."/>
        </authorList>
    </citation>
    <scope>NUCLEOTIDE SEQUENCE [LARGE SCALE GENOMIC DNA]</scope>
    <source>
        <strain evidence="6 7">S-1</strain>
    </source>
</reference>
<dbReference type="InterPro" id="IPR010071">
    <property type="entry name" value="AA_adenyl_dom"/>
</dbReference>
<dbReference type="GeneID" id="87480412"/>
<dbReference type="InterPro" id="IPR000873">
    <property type="entry name" value="AMP-dep_synth/lig_dom"/>
</dbReference>
<dbReference type="Gene3D" id="3.40.50.12780">
    <property type="entry name" value="N-terminal domain of ligase-like"/>
    <property type="match status" value="1"/>
</dbReference>
<dbReference type="Pfam" id="PF00668">
    <property type="entry name" value="Condensation"/>
    <property type="match status" value="4"/>
</dbReference>
<sequence length="3433" mass="379737">MQELIGAVGELSPRERKALAIMLKQKGINLFGIAPVFKRKPEEPLLLSYAQERQWFLWQLDPDSAAYHLSSALSLDGDLNVEALERSFAALLERHEALRTTFVQHAEQTLQQIAEHVPFSLGRATLAKADAAAIKAFVEAQTRSLFDLQQGPLVRATLLQVSATQHVLVIVQHHIVSDGWSMQIMVDELMRLYAAHSQGRTLELPALKIQYADYALWQRQWMEAGERDRQLAYWTTQLGGEQPVLELPLDRTRPAEQSFRGAQLGIEVPVELGAGLKRLAQAEGVTLFMLLLASFQTLLHRYSGQPDIRVGVPVANRNRVETEGLIGFFVNTQILKAQFDAPLTFRALLQQVRQCVLAAQDHQDLPFEQLVDALQPQRNLSHNALFQVMYNHQGEAQGNPAAQLPGLTLAPLHWDNPTAQFDLTLNTYDNPEGLAAALTYATDLFEASTAARMGRHWLNLLQAILANPAGRIDELPLLGPAEQQATLRQWNGQPRAFPVTQCLHQMIEAQVERTPQAIALCCGEARLSYGELNERANRLAHRLIEQGVGADVRVGLAVERSLEMLVGLLAILKAGGAYVPLDPAYPSERLAYMIEDSGIGLLLTQPSLLAQLPLDGGVQCLLLSDDTSGYSPHNPQVVLTPANLAYVIYTSGSTGKPKGTLLAHHNVLRLFAATEHWFAFGPDDVWSLFHSYAFDFSVWEIFGALLYGGRLVVVPHDVSRSPEDFNALLLKEGVTVLNQTPSAFSQLMQVACAPEHAGARNALRHVVFGGEALEVKSLRPWFERFGDRQPQLTNMYGITETTVHVSYRPLRLADLAGEAGSPIGEAIPDLSWYLLDRALNPVARGCIGELYIGQAGLARGYLNRGDLTATRFVPDPFGAAGERLYRTGDLARYRADGVIEYIGRIDHQVKIRGFRIELGEIEARLQALSQVRQAVVLAQAGASGAQLVGYVVPRTPGIDPGELREALKAQLREDLPEHMVPAHLLFLEQLPLTSNGKLDRKALPQPDASLLQSVYVAPQSDLEQRLASIWQDVLKLEQVGLTDNFFELGGDSIISIQVVSRARQAGIRISPKDLFQHQTVQSLATVAQVGTAGTAPEQVALVGPTPLLPMQQLFFDSVQVHRHHWNQSVLLKPSQALDASLLERALQAVVAHHDALRLRFEQRADGWHAHAVAEPGMALLWHREAASLHELDSLGEAAQASLDLQHGPLLRGLLVDLAQGEQRLLLVIHHLAVDGVSWRILFEDLQQAYAALRDGQAVQLPPRTTSIRRWAQWLQQHARSEAVQAQLDYWQHQLQGVALALPCEHPQGDLSNRQAASVSTRLDLAQTRQLLQQAPAAYRTQVNDLLLTALARVLTRWTQAPAVALQLEGHGREELFEDQDLTRTVGWFTSVFPLKLTPAAGLGDSIKAIKQQLRAIPDKGIGFGALRYLGDEAARRALGELPTPRITFNYLGQFDASFADATALFTPCGDAAGNPQSAEAPLDNWLSINGQVYKGELELNWTFSRAMFDTASVQRLADAYGHELCLLIAHCCSPEAGGVTPSDFPLAGLEQAQLDALPIAAPTLKDLYPLSPMQQGMLFHSLYQQDSADYITQMSLEIDGLDPVRFARAWQDAVDAHDILRTAFLWQPPLLQPLQAVLRQATLSFEVHDWRERDDLAQAVAALAGNERRRGFELGHAPLLRLHLVQSGAQRYHLIYTHHHILMDGWSNSQLLGEVLQRYCGQAPQVAVGNYSDYIAWLQRQDRQRSEAFWGEQLRDLQEPTRLARVSTPAGDGYANHHLTLKAADTGRLQRFAREQKVTVNTLLQAAWLLLLQRYTGQACVAFGATVAGRPAELKGVEQHIGLFINTLPVVASPRPELTVGQWLQQVQAQNLSLREHEHTPLFEVQRWAGKGGEALFDNILVFENYPVAEVLEQAAPEGLRFGAMEQHEQTNYPLTLAVGLGDELSLHMSYDLAHFAPATIEQIAAQLGHLLLAMPSAADRPLGTLALMEQAEQREVLAEWNPAPAQFASQRCLHELIEAQAARAPGSIALTLGDAQLSYRELNERANQMAHALIAQGIGPEVLVGLACERSLEMVVGLLAILKAGGAYVPLDPAYPEDRLAYMMEDSGLSVVLAQSHLQLPVPQGVRTLLLDDDFGAFAMHNPALSLDPANLAYVIYTSGSTGKPKGALLAHHNVLRLFAATEHWFAFGPSDVWSLFHSYAFDFSVWEIFGALLYGGRLVIVPQATSRAPEEFFQLLCEQGVTVLNQTPSAFKQLMQVACAPVNAAAKPALRYVVFGGEALDVHSLRPWFERFGDQQPQLINMYGITETTVHVTYRPVSLEDLAGDAASPIGEPIPDLSWYLLDADLNPVPKGAIGELYVGQAGLARGYLKRADLTATRFVPDPFSARGERLYRTGDLARYRQDGIVEYVGRIDHQVKIRGFRIELGEIEARLVQQAAVREALVLAVDGPSGQQLVGYVLPHDNAADPTALREELKTRLKAELPDYMVPTHLLFLEQWPLTANGKLDRRALPAPDASLLQAEYVAPQGDLEQRIAQVWQQVLELSRIGRDDNFFELGGHSLLATQVVARLRQVLSVEVGLRDLFGTPTLGAFAALLAQRDGRSRAALPSLQAYGERATAPLSLAQRRLWVVEQFAAPSGAYGMPLALRLEGELSVPLLEASLAQLIRRHEVLRTAYVADDDGDPLAVVSTDVPLPLPLLDLSMLPAGEQEARVAEAIEHNARQPISLVQAPLLRGQVIRLGQERHVLLFCMHHIISDGWSLALLSNEVVEAYARLKAGIQTPLPPLPLQYSDYAQWQQALEQAGVMREQAAFWQRTLAGHDGLLVLPADHPRKPQASHAGRDLHFSLPTALHEQLKGLSRAAGVTLYSTLLAAFQVMLHRLSGSHDVLVGADVAGRSQPELEGLIGFFINVLPLRSRWQEQLSVREYLAQVQDTALSAFEHQELPFDQIVEAAATPRHKGANPLVQVLFVMNNLPVRQAAMDAVRVEALPMGGGYSKFDMALFIDQEADQLHGTWQYASDLFQQERIELCVKGWMTILEQMVRDPDKRLGEINMPTHTAAPVAAPATPAAPSKADKLGKFLKKAQGPAARPAVASMRESLMVPGQAFPLLWEPTDPGLDLIQWIEHNRPLVEHKLAQHAGILFRGFALRDIHAFEAFAEAVQPGLYGQYGDLPKKEGGKNTYRSTPYPEKKMILFHNESAHQDRWPRKQLFFCEQPSPVGGATPVVDCRLMYQKLPTELRERFEGKGLLYVRTFADKLDVSWQHFFKTEVRAEVEARCSAAGIQWTWLDNDELQIRTPCPAIISHPVTGEKSFFNQVQLHHIYCLDPDVREDLLALFGEQRMPRHVYYGDGSPIEDEVMQQIGDLYEECAVRFEWRKGDVILLDNMLAAHARDPFEGPRKIVVAMGEMIERSALEALPDTQQRTMAKDEAGA</sequence>
<dbReference type="CDD" id="cd19534">
    <property type="entry name" value="E_NRPS"/>
    <property type="match status" value="1"/>
</dbReference>
<dbReference type="SUPFAM" id="SSF56801">
    <property type="entry name" value="Acetyl-CoA synthetase-like"/>
    <property type="match status" value="2"/>
</dbReference>
<dbReference type="InterPro" id="IPR020845">
    <property type="entry name" value="AMP-binding_CS"/>
</dbReference>
<dbReference type="NCBIfam" id="NF003417">
    <property type="entry name" value="PRK04813.1"/>
    <property type="match status" value="2"/>
</dbReference>
<dbReference type="InterPro" id="IPR042099">
    <property type="entry name" value="ANL_N_sf"/>
</dbReference>
<dbReference type="InterPro" id="IPR025110">
    <property type="entry name" value="AMP-bd_C"/>
</dbReference>
<dbReference type="Pfam" id="PF13193">
    <property type="entry name" value="AMP-binding_C"/>
    <property type="match status" value="2"/>
</dbReference>
<keyword evidence="3" id="KW-0597">Phosphoprotein</keyword>
<dbReference type="InterPro" id="IPR001242">
    <property type="entry name" value="Condensation_dom"/>
</dbReference>
<evidence type="ECO:0000259" key="5">
    <source>
        <dbReference type="PROSITE" id="PS50075"/>
    </source>
</evidence>
<evidence type="ECO:0000256" key="1">
    <source>
        <dbReference type="ARBA" id="ARBA00001957"/>
    </source>
</evidence>
<evidence type="ECO:0000313" key="6">
    <source>
        <dbReference type="EMBL" id="QVL20724.1"/>
    </source>
</evidence>
<dbReference type="EMBL" id="CP074676">
    <property type="protein sequence ID" value="QVL20724.1"/>
    <property type="molecule type" value="Genomic_DNA"/>
</dbReference>
<dbReference type="Proteomes" id="UP000678154">
    <property type="component" value="Chromosome"/>
</dbReference>
<dbReference type="Pfam" id="PF00550">
    <property type="entry name" value="PP-binding"/>
    <property type="match status" value="2"/>
</dbReference>
<protein>
    <submittedName>
        <fullName evidence="6">Amino acid adenylation domain-containing protein</fullName>
    </submittedName>
</protein>
<dbReference type="Gene3D" id="2.30.38.10">
    <property type="entry name" value="Luciferase, Domain 3"/>
    <property type="match status" value="1"/>
</dbReference>
<dbReference type="CDD" id="cd17643">
    <property type="entry name" value="A_NRPS_Cytc1-like"/>
    <property type="match status" value="2"/>
</dbReference>
<dbReference type="Gene3D" id="3.40.50.980">
    <property type="match status" value="2"/>
</dbReference>
<evidence type="ECO:0000256" key="3">
    <source>
        <dbReference type="ARBA" id="ARBA00022553"/>
    </source>
</evidence>
<gene>
    <name evidence="6" type="ORF">KH389_09160</name>
</gene>
<proteinExistence type="predicted"/>
<dbReference type="Gene3D" id="3.30.300.30">
    <property type="match status" value="2"/>
</dbReference>
<dbReference type="Gene3D" id="3.30.559.10">
    <property type="entry name" value="Chloramphenicol acetyltransferase-like domain"/>
    <property type="match status" value="4"/>
</dbReference>
<organism evidence="6 7">
    <name type="scientific">Pseudomonas qingdaonensis</name>
    <dbReference type="NCBI Taxonomy" id="2056231"/>
    <lineage>
        <taxon>Bacteria</taxon>
        <taxon>Pseudomonadati</taxon>
        <taxon>Pseudomonadota</taxon>
        <taxon>Gammaproteobacteria</taxon>
        <taxon>Pseudomonadales</taxon>
        <taxon>Pseudomonadaceae</taxon>
        <taxon>Pseudomonas</taxon>
    </lineage>
</organism>